<proteinExistence type="predicted"/>
<organism evidence="8 9">
    <name type="scientific">Aquisalibacillus elongatus</name>
    <dbReference type="NCBI Taxonomy" id="485577"/>
    <lineage>
        <taxon>Bacteria</taxon>
        <taxon>Bacillati</taxon>
        <taxon>Bacillota</taxon>
        <taxon>Bacilli</taxon>
        <taxon>Bacillales</taxon>
        <taxon>Bacillaceae</taxon>
        <taxon>Aquisalibacillus</taxon>
    </lineage>
</organism>
<reference evidence="8 9" key="1">
    <citation type="submission" date="2018-11" db="EMBL/GenBank/DDBJ databases">
        <title>Genomic Encyclopedia of Type Strains, Phase IV (KMG-IV): sequencing the most valuable type-strain genomes for metagenomic binning, comparative biology and taxonomic classification.</title>
        <authorList>
            <person name="Goeker M."/>
        </authorList>
    </citation>
    <scope>NUCLEOTIDE SEQUENCE [LARGE SCALE GENOMIC DNA]</scope>
    <source>
        <strain evidence="8 9">DSM 18090</strain>
    </source>
</reference>
<gene>
    <name evidence="8" type="ORF">EDC24_1362</name>
</gene>
<sequence length="142" mass="16236">MASLGKGGFMSKNIETNRMLAFIVDYFLMTLLGIILVLLILPFVSNDQFQVTSKVNTYLNLVVYLTPIFKDSFFKRSIGKRIFGLEIYDVQGNPLNYWQVLIRNVTLPILIVEVIILLSRSDRRRLGDLLGGTYVSYRGVHN</sequence>
<accession>A0A3N5BFV3</accession>
<keyword evidence="3 6" id="KW-0812">Transmembrane</keyword>
<feature type="transmembrane region" description="Helical" evidence="6">
    <location>
        <begin position="97"/>
        <end position="118"/>
    </location>
</feature>
<evidence type="ECO:0000256" key="5">
    <source>
        <dbReference type="ARBA" id="ARBA00023136"/>
    </source>
</evidence>
<evidence type="ECO:0000313" key="8">
    <source>
        <dbReference type="EMBL" id="RPF54170.1"/>
    </source>
</evidence>
<protein>
    <submittedName>
        <fullName evidence="8">Putative RDD family membrane protein YckC</fullName>
    </submittedName>
</protein>
<evidence type="ECO:0000259" key="7">
    <source>
        <dbReference type="Pfam" id="PF06271"/>
    </source>
</evidence>
<comment type="subcellular location">
    <subcellularLocation>
        <location evidence="1">Cell membrane</location>
        <topology evidence="1">Multi-pass membrane protein</topology>
    </subcellularLocation>
</comment>
<name>A0A3N5BFV3_9BACI</name>
<keyword evidence="2" id="KW-1003">Cell membrane</keyword>
<evidence type="ECO:0000256" key="3">
    <source>
        <dbReference type="ARBA" id="ARBA00022692"/>
    </source>
</evidence>
<evidence type="ECO:0000256" key="2">
    <source>
        <dbReference type="ARBA" id="ARBA00022475"/>
    </source>
</evidence>
<dbReference type="OrthoDB" id="9793824at2"/>
<dbReference type="InterPro" id="IPR010432">
    <property type="entry name" value="RDD"/>
</dbReference>
<keyword evidence="9" id="KW-1185">Reference proteome</keyword>
<comment type="caution">
    <text evidence="8">The sequence shown here is derived from an EMBL/GenBank/DDBJ whole genome shotgun (WGS) entry which is preliminary data.</text>
</comment>
<evidence type="ECO:0000256" key="1">
    <source>
        <dbReference type="ARBA" id="ARBA00004651"/>
    </source>
</evidence>
<keyword evidence="5 6" id="KW-0472">Membrane</keyword>
<keyword evidence="4 6" id="KW-1133">Transmembrane helix</keyword>
<feature type="domain" description="RDD" evidence="7">
    <location>
        <begin position="17"/>
        <end position="131"/>
    </location>
</feature>
<dbReference type="Proteomes" id="UP000276443">
    <property type="component" value="Unassembled WGS sequence"/>
</dbReference>
<dbReference type="InterPro" id="IPR051791">
    <property type="entry name" value="Pra-immunoreactive"/>
</dbReference>
<dbReference type="EMBL" id="RKRF01000008">
    <property type="protein sequence ID" value="RPF54170.1"/>
    <property type="molecule type" value="Genomic_DNA"/>
</dbReference>
<dbReference type="Pfam" id="PF06271">
    <property type="entry name" value="RDD"/>
    <property type="match status" value="1"/>
</dbReference>
<dbReference type="GO" id="GO:0005886">
    <property type="term" value="C:plasma membrane"/>
    <property type="evidence" value="ECO:0007669"/>
    <property type="project" value="UniProtKB-SubCell"/>
</dbReference>
<dbReference type="PANTHER" id="PTHR36115">
    <property type="entry name" value="PROLINE-RICH ANTIGEN HOMOLOG-RELATED"/>
    <property type="match status" value="1"/>
</dbReference>
<evidence type="ECO:0000256" key="6">
    <source>
        <dbReference type="SAM" id="Phobius"/>
    </source>
</evidence>
<feature type="transmembrane region" description="Helical" evidence="6">
    <location>
        <begin position="20"/>
        <end position="44"/>
    </location>
</feature>
<dbReference type="AlphaFoldDB" id="A0A3N5BFV3"/>
<evidence type="ECO:0000256" key="4">
    <source>
        <dbReference type="ARBA" id="ARBA00022989"/>
    </source>
</evidence>
<evidence type="ECO:0000313" key="9">
    <source>
        <dbReference type="Proteomes" id="UP000276443"/>
    </source>
</evidence>